<dbReference type="InterPro" id="IPR011701">
    <property type="entry name" value="MFS"/>
</dbReference>
<dbReference type="Gene3D" id="1.20.1250.20">
    <property type="entry name" value="MFS general substrate transporter like domains"/>
    <property type="match status" value="1"/>
</dbReference>
<evidence type="ECO:0000313" key="7">
    <source>
        <dbReference type="EMBL" id="PPJ31215.1"/>
    </source>
</evidence>
<gene>
    <name evidence="7" type="ORF">C5F51_06380</name>
</gene>
<dbReference type="InterPro" id="IPR050189">
    <property type="entry name" value="MFS_Efflux_Transporters"/>
</dbReference>
<evidence type="ECO:0000313" key="8">
    <source>
        <dbReference type="Proteomes" id="UP000238356"/>
    </source>
</evidence>
<evidence type="ECO:0000256" key="6">
    <source>
        <dbReference type="SAM" id="Phobius"/>
    </source>
</evidence>
<protein>
    <recommendedName>
        <fullName evidence="9">Major facilitator superfamily (MFS) profile domain-containing protein</fullName>
    </recommendedName>
</protein>
<keyword evidence="5 6" id="KW-0472">Membrane</keyword>
<evidence type="ECO:0000256" key="1">
    <source>
        <dbReference type="ARBA" id="ARBA00004651"/>
    </source>
</evidence>
<evidence type="ECO:0000256" key="3">
    <source>
        <dbReference type="ARBA" id="ARBA00022692"/>
    </source>
</evidence>
<feature type="transmembrane region" description="Helical" evidence="6">
    <location>
        <begin position="78"/>
        <end position="99"/>
    </location>
</feature>
<dbReference type="GO" id="GO:0005886">
    <property type="term" value="C:plasma membrane"/>
    <property type="evidence" value="ECO:0007669"/>
    <property type="project" value="UniProtKB-SubCell"/>
</dbReference>
<name>A0A2S6ABS9_9NOCA</name>
<feature type="transmembrane region" description="Helical" evidence="6">
    <location>
        <begin position="30"/>
        <end position="48"/>
    </location>
</feature>
<dbReference type="PANTHER" id="PTHR43124:SF3">
    <property type="entry name" value="CHLORAMPHENICOL EFFLUX PUMP RV0191"/>
    <property type="match status" value="1"/>
</dbReference>
<keyword evidence="3 6" id="KW-0812">Transmembrane</keyword>
<accession>A0A2S6ABS9</accession>
<dbReference type="Pfam" id="PF07690">
    <property type="entry name" value="MFS_1"/>
    <property type="match status" value="1"/>
</dbReference>
<proteinExistence type="predicted"/>
<keyword evidence="8" id="KW-1185">Reference proteome</keyword>
<evidence type="ECO:0000256" key="4">
    <source>
        <dbReference type="ARBA" id="ARBA00022989"/>
    </source>
</evidence>
<evidence type="ECO:0000256" key="5">
    <source>
        <dbReference type="ARBA" id="ARBA00023136"/>
    </source>
</evidence>
<evidence type="ECO:0008006" key="9">
    <source>
        <dbReference type="Google" id="ProtNLM"/>
    </source>
</evidence>
<keyword evidence="4 6" id="KW-1133">Transmembrane helix</keyword>
<sequence length="161" mass="16670">MVVSGVTVACIAGVPAGTMLGEVWSWRSAFWAVAVLSAAVLVPVWTMLGRRTQAEGGAPSGTVPPMRREWSVLTQRPVVLAVIAGALVNAATFAAFTYLGTLGPVAAGSTVDHTGRPATALWCGAAYTAAALGVVLPERNRREASRSSSDIAHRCPSRRGV</sequence>
<organism evidence="7 8">
    <name type="scientific">Nocardia nova</name>
    <dbReference type="NCBI Taxonomy" id="37330"/>
    <lineage>
        <taxon>Bacteria</taxon>
        <taxon>Bacillati</taxon>
        <taxon>Actinomycetota</taxon>
        <taxon>Actinomycetes</taxon>
        <taxon>Mycobacteriales</taxon>
        <taxon>Nocardiaceae</taxon>
        <taxon>Nocardia</taxon>
    </lineage>
</organism>
<keyword evidence="2" id="KW-1003">Cell membrane</keyword>
<dbReference type="SUPFAM" id="SSF103473">
    <property type="entry name" value="MFS general substrate transporter"/>
    <property type="match status" value="1"/>
</dbReference>
<dbReference type="Proteomes" id="UP000238356">
    <property type="component" value="Unassembled WGS sequence"/>
</dbReference>
<comment type="caution">
    <text evidence="7">The sequence shown here is derived from an EMBL/GenBank/DDBJ whole genome shotgun (WGS) entry which is preliminary data.</text>
</comment>
<dbReference type="AlphaFoldDB" id="A0A2S6ABS9"/>
<dbReference type="EMBL" id="PSZD01000003">
    <property type="protein sequence ID" value="PPJ31215.1"/>
    <property type="molecule type" value="Genomic_DNA"/>
</dbReference>
<dbReference type="PANTHER" id="PTHR43124">
    <property type="entry name" value="PURINE EFFLUX PUMP PBUE"/>
    <property type="match status" value="1"/>
</dbReference>
<dbReference type="GO" id="GO:0022857">
    <property type="term" value="F:transmembrane transporter activity"/>
    <property type="evidence" value="ECO:0007669"/>
    <property type="project" value="InterPro"/>
</dbReference>
<feature type="transmembrane region" description="Helical" evidence="6">
    <location>
        <begin position="119"/>
        <end position="136"/>
    </location>
</feature>
<comment type="subcellular location">
    <subcellularLocation>
        <location evidence="1">Cell membrane</location>
        <topology evidence="1">Multi-pass membrane protein</topology>
    </subcellularLocation>
</comment>
<reference evidence="7 8" key="1">
    <citation type="submission" date="2018-02" db="EMBL/GenBank/DDBJ databases">
        <title>8 Nocardia nova and 1 Nocardia cyriacigeorgica strain used for evolution to TMP-SMX.</title>
        <authorList>
            <person name="Mehta H."/>
            <person name="Weng J."/>
            <person name="Shamoo Y."/>
        </authorList>
    </citation>
    <scope>NUCLEOTIDE SEQUENCE [LARGE SCALE GENOMIC DNA]</scope>
    <source>
        <strain evidence="7 8">BAA2227</strain>
    </source>
</reference>
<evidence type="ECO:0000256" key="2">
    <source>
        <dbReference type="ARBA" id="ARBA00022475"/>
    </source>
</evidence>
<dbReference type="InterPro" id="IPR036259">
    <property type="entry name" value="MFS_trans_sf"/>
</dbReference>